<dbReference type="GO" id="GO:0016491">
    <property type="term" value="F:oxidoreductase activity"/>
    <property type="evidence" value="ECO:0007669"/>
    <property type="project" value="UniProtKB-KW"/>
</dbReference>
<dbReference type="InterPro" id="IPR020904">
    <property type="entry name" value="Sc_DH/Rdtase_CS"/>
</dbReference>
<comment type="similarity">
    <text evidence="1 3">Belongs to the short-chain dehydrogenases/reductases (SDR) family.</text>
</comment>
<reference evidence="5 6" key="1">
    <citation type="submission" date="2017-10" db="EMBL/GenBank/DDBJ databases">
        <title>Comparative genomics between pathogenic Norcardia.</title>
        <authorList>
            <person name="Zeng L."/>
        </authorList>
    </citation>
    <scope>NUCLEOTIDE SEQUENCE [LARGE SCALE GENOMIC DNA]</scope>
    <source>
        <strain evidence="5 6">NC_YFY_NT001</strain>
    </source>
</reference>
<protein>
    <submittedName>
        <fullName evidence="5">Alcohol dehydrogenase</fullName>
    </submittedName>
</protein>
<dbReference type="PROSITE" id="PS00061">
    <property type="entry name" value="ADH_SHORT"/>
    <property type="match status" value="1"/>
</dbReference>
<organism evidence="5 6">
    <name type="scientific">Nocardia terpenica</name>
    <dbReference type="NCBI Taxonomy" id="455432"/>
    <lineage>
        <taxon>Bacteria</taxon>
        <taxon>Bacillati</taxon>
        <taxon>Actinomycetota</taxon>
        <taxon>Actinomycetes</taxon>
        <taxon>Mycobacteriales</taxon>
        <taxon>Nocardiaceae</taxon>
        <taxon>Nocardia</taxon>
    </lineage>
</organism>
<accession>A0A291RQ26</accession>
<evidence type="ECO:0000256" key="2">
    <source>
        <dbReference type="ARBA" id="ARBA00023002"/>
    </source>
</evidence>
<dbReference type="GeneID" id="88361400"/>
<dbReference type="PANTHER" id="PTHR43180:SF33">
    <property type="entry name" value="15-HYDROXYPROSTAGLANDIN DEHYDROGENASE [NAD(+)]-LIKE"/>
    <property type="match status" value="1"/>
</dbReference>
<gene>
    <name evidence="5" type="ORF">CRH09_29335</name>
</gene>
<dbReference type="KEGG" id="ntp:CRH09_29335"/>
<proteinExistence type="inferred from homology"/>
<dbReference type="SUPFAM" id="SSF51735">
    <property type="entry name" value="NAD(P)-binding Rossmann-fold domains"/>
    <property type="match status" value="1"/>
</dbReference>
<keyword evidence="2" id="KW-0560">Oxidoreductase</keyword>
<dbReference type="InterPro" id="IPR002347">
    <property type="entry name" value="SDR_fam"/>
</dbReference>
<evidence type="ECO:0000256" key="1">
    <source>
        <dbReference type="ARBA" id="ARBA00006484"/>
    </source>
</evidence>
<dbReference type="Gene3D" id="3.40.50.720">
    <property type="entry name" value="NAD(P)-binding Rossmann-like Domain"/>
    <property type="match status" value="1"/>
</dbReference>
<evidence type="ECO:0000256" key="4">
    <source>
        <dbReference type="SAM" id="MobiDB-lite"/>
    </source>
</evidence>
<evidence type="ECO:0000313" key="5">
    <source>
        <dbReference type="EMBL" id="ATL69666.1"/>
    </source>
</evidence>
<name>A0A291RQ26_9NOCA</name>
<dbReference type="InterPro" id="IPR036291">
    <property type="entry name" value="NAD(P)-bd_dom_sf"/>
</dbReference>
<evidence type="ECO:0000313" key="6">
    <source>
        <dbReference type="Proteomes" id="UP000221961"/>
    </source>
</evidence>
<dbReference type="FunFam" id="3.40.50.720:FF:000084">
    <property type="entry name" value="Short-chain dehydrogenase reductase"/>
    <property type="match status" value="1"/>
</dbReference>
<dbReference type="Pfam" id="PF00106">
    <property type="entry name" value="adh_short"/>
    <property type="match status" value="1"/>
</dbReference>
<dbReference type="PRINTS" id="PR00080">
    <property type="entry name" value="SDRFAMILY"/>
</dbReference>
<dbReference type="AlphaFoldDB" id="A0A291RQ26"/>
<dbReference type="PANTHER" id="PTHR43180">
    <property type="entry name" value="3-OXOACYL-(ACYL-CARRIER-PROTEIN) REDUCTASE (AFU_ORTHOLOGUE AFUA_6G11210)"/>
    <property type="match status" value="1"/>
</dbReference>
<dbReference type="PRINTS" id="PR00081">
    <property type="entry name" value="GDHRDH"/>
</dbReference>
<dbReference type="Proteomes" id="UP000221961">
    <property type="component" value="Chromosome"/>
</dbReference>
<feature type="compositionally biased region" description="Basic and acidic residues" evidence="4">
    <location>
        <begin position="234"/>
        <end position="246"/>
    </location>
</feature>
<feature type="region of interest" description="Disordered" evidence="4">
    <location>
        <begin position="223"/>
        <end position="246"/>
    </location>
</feature>
<sequence>MGEVVLVTGAASGIGAAVARRFAAGGAHVVVADIAEEAGQAVAAEIGGLFVRTDVGSEQDNLAAVDAAVTTFGALNIVHLNAGIGGGGDELDLEWYRRIVAVNLDGPVLGIRAALPALRAAGGGAIVVTASLAGVTPFSLDPIYSATKHAVVALVRSLAPKYRESGVTINALCPGVVDTPILPEEAKEYVRESGLALASPAYVAAAVERMVREGETGQAWEVQAGKEPSPIEFPRFELTRTKPDED</sequence>
<dbReference type="RefSeq" id="WP_098696678.1">
    <property type="nucleotide sequence ID" value="NZ_CP023778.1"/>
</dbReference>
<evidence type="ECO:0000256" key="3">
    <source>
        <dbReference type="RuleBase" id="RU000363"/>
    </source>
</evidence>
<dbReference type="EMBL" id="CP023778">
    <property type="protein sequence ID" value="ATL69666.1"/>
    <property type="molecule type" value="Genomic_DNA"/>
</dbReference>